<comment type="caution">
    <text evidence="7">The sequence shown here is derived from an EMBL/GenBank/DDBJ whole genome shotgun (WGS) entry which is preliminary data.</text>
</comment>
<evidence type="ECO:0000313" key="8">
    <source>
        <dbReference type="Proteomes" id="UP001152130"/>
    </source>
</evidence>
<proteinExistence type="predicted"/>
<feature type="domain" description="RING-type" evidence="6">
    <location>
        <begin position="63"/>
        <end position="123"/>
    </location>
</feature>
<dbReference type="AlphaFoldDB" id="A0A9W8PV42"/>
<gene>
    <name evidence="7" type="ORF">NW766_002960</name>
</gene>
<evidence type="ECO:0000256" key="1">
    <source>
        <dbReference type="ARBA" id="ARBA00022723"/>
    </source>
</evidence>
<evidence type="ECO:0000256" key="4">
    <source>
        <dbReference type="PROSITE-ProRule" id="PRU00175"/>
    </source>
</evidence>
<organism evidence="7 8">
    <name type="scientific">Fusarium irregulare</name>
    <dbReference type="NCBI Taxonomy" id="2494466"/>
    <lineage>
        <taxon>Eukaryota</taxon>
        <taxon>Fungi</taxon>
        <taxon>Dikarya</taxon>
        <taxon>Ascomycota</taxon>
        <taxon>Pezizomycotina</taxon>
        <taxon>Sordariomycetes</taxon>
        <taxon>Hypocreomycetidae</taxon>
        <taxon>Hypocreales</taxon>
        <taxon>Nectriaceae</taxon>
        <taxon>Fusarium</taxon>
        <taxon>Fusarium incarnatum-equiseti species complex</taxon>
    </lineage>
</organism>
<dbReference type="InterPro" id="IPR018957">
    <property type="entry name" value="Znf_C3HC4_RING-type"/>
</dbReference>
<keyword evidence="8" id="KW-1185">Reference proteome</keyword>
<dbReference type="InterPro" id="IPR013083">
    <property type="entry name" value="Znf_RING/FYVE/PHD"/>
</dbReference>
<feature type="region of interest" description="Disordered" evidence="5">
    <location>
        <begin position="1"/>
        <end position="23"/>
    </location>
</feature>
<sequence length="197" mass="21787">MSNLHCSQKPQNSNVNNGKSLSFDVDANSQPGNQCREEHYWPTMRKHALGQASLDETPMKCVCPVCNSQISAAGLSRPDGKAKEGLITPCGHIVCYECWPEAALRSEPEDYAYAEQRKCPVCNQLLECSACGRSCIKQQVPEYSCDVQDIKVVLPTIPETTLLPHESCIECLGFVPTVFGCWFPFGTWALERARIGT</sequence>
<accession>A0A9W8PV42</accession>
<evidence type="ECO:0000256" key="2">
    <source>
        <dbReference type="ARBA" id="ARBA00022771"/>
    </source>
</evidence>
<dbReference type="EMBL" id="JAPDHF010000004">
    <property type="protein sequence ID" value="KAJ4019254.1"/>
    <property type="molecule type" value="Genomic_DNA"/>
</dbReference>
<reference evidence="7" key="1">
    <citation type="submission" date="2022-10" db="EMBL/GenBank/DDBJ databases">
        <title>Fusarium specimens isolated from Avocado Roots.</title>
        <authorList>
            <person name="Stajich J."/>
            <person name="Roper C."/>
            <person name="Heimlech-Rivalta G."/>
        </authorList>
    </citation>
    <scope>NUCLEOTIDE SEQUENCE</scope>
    <source>
        <strain evidence="7">CF00143</strain>
    </source>
</reference>
<keyword evidence="3" id="KW-0862">Zinc</keyword>
<keyword evidence="2 4" id="KW-0863">Zinc-finger</keyword>
<dbReference type="InterPro" id="IPR001841">
    <property type="entry name" value="Znf_RING"/>
</dbReference>
<protein>
    <recommendedName>
        <fullName evidence="6">RING-type domain-containing protein</fullName>
    </recommendedName>
</protein>
<evidence type="ECO:0000313" key="7">
    <source>
        <dbReference type="EMBL" id="KAJ4019254.1"/>
    </source>
</evidence>
<keyword evidence="1" id="KW-0479">Metal-binding</keyword>
<evidence type="ECO:0000256" key="3">
    <source>
        <dbReference type="ARBA" id="ARBA00022833"/>
    </source>
</evidence>
<dbReference type="GO" id="GO:0008270">
    <property type="term" value="F:zinc ion binding"/>
    <property type="evidence" value="ECO:0007669"/>
    <property type="project" value="UniProtKB-KW"/>
</dbReference>
<evidence type="ECO:0000256" key="5">
    <source>
        <dbReference type="SAM" id="MobiDB-lite"/>
    </source>
</evidence>
<dbReference type="SUPFAM" id="SSF57850">
    <property type="entry name" value="RING/U-box"/>
    <property type="match status" value="1"/>
</dbReference>
<dbReference type="Gene3D" id="3.30.40.10">
    <property type="entry name" value="Zinc/RING finger domain, C3HC4 (zinc finger)"/>
    <property type="match status" value="1"/>
</dbReference>
<dbReference type="Proteomes" id="UP001152130">
    <property type="component" value="Unassembled WGS sequence"/>
</dbReference>
<dbReference type="OrthoDB" id="5100092at2759"/>
<evidence type="ECO:0000259" key="6">
    <source>
        <dbReference type="PROSITE" id="PS50089"/>
    </source>
</evidence>
<dbReference type="PROSITE" id="PS50089">
    <property type="entry name" value="ZF_RING_2"/>
    <property type="match status" value="1"/>
</dbReference>
<dbReference type="Pfam" id="PF00097">
    <property type="entry name" value="zf-C3HC4"/>
    <property type="match status" value="1"/>
</dbReference>
<feature type="compositionally biased region" description="Polar residues" evidence="5">
    <location>
        <begin position="1"/>
        <end position="20"/>
    </location>
</feature>
<name>A0A9W8PV42_9HYPO</name>
<dbReference type="SMART" id="SM00184">
    <property type="entry name" value="RING"/>
    <property type="match status" value="1"/>
</dbReference>